<name>A0A4C2E1T6_9SACH</name>
<organism evidence="8 9">
    <name type="scientific">Zygosaccharomyces mellis</name>
    <dbReference type="NCBI Taxonomy" id="42258"/>
    <lineage>
        <taxon>Eukaryota</taxon>
        <taxon>Fungi</taxon>
        <taxon>Dikarya</taxon>
        <taxon>Ascomycota</taxon>
        <taxon>Saccharomycotina</taxon>
        <taxon>Saccharomycetes</taxon>
        <taxon>Saccharomycetales</taxon>
        <taxon>Saccharomycetaceae</taxon>
        <taxon>Zygosaccharomyces</taxon>
    </lineage>
</organism>
<dbReference type="InterPro" id="IPR030379">
    <property type="entry name" value="G_SEPTIN_dom"/>
</dbReference>
<evidence type="ECO:0000313" key="8">
    <source>
        <dbReference type="EMBL" id="GCE97316.1"/>
    </source>
</evidence>
<comment type="subcellular location">
    <subcellularLocation>
        <location evidence="1">Bud neck</location>
    </subcellularLocation>
</comment>
<dbReference type="PANTHER" id="PTHR18884">
    <property type="entry name" value="SEPTIN"/>
    <property type="match status" value="1"/>
</dbReference>
<comment type="caution">
    <text evidence="8">The sequence shown here is derived from an EMBL/GenBank/DDBJ whole genome shotgun (WGS) entry which is preliminary data.</text>
</comment>
<keyword evidence="9" id="KW-1185">Reference proteome</keyword>
<keyword evidence="5" id="KW-0175">Coiled coil</keyword>
<dbReference type="GO" id="GO:0005935">
    <property type="term" value="C:cellular bud neck"/>
    <property type="evidence" value="ECO:0007669"/>
    <property type="project" value="UniProtKB-SubCell"/>
</dbReference>
<sequence>MSSNHSITDSENLSLIKQDGDVQNRGENESCAEFNDNFPNYSSSGASVEDTDLDPIESEGSLHQSGSASEQNQIGPTVIEPEETDQVLKTGLDEHVLISTNLLPKAEEQGFGKKIILSPSDKTDVCTNSGSTSHSVNVCLPSMETLVIVEPDLVTGYGTGINTIPTQSERIVARDGVKFNIMVSGRSGLGKTTFVNTLFDTCLLPPHCITENDQDADTKCLEIRRMLLEAAGVKLDLNIIDTPGFGYKSNSSFDWVPLVNYIDEQIRSYIFQEEQPDRSNLRDDRVHCCLYFLEPTGKGLSTLDVIAMREISKRVNLVPIIAKADALSKEELVAFKYEIRIITQAQGIKVCQFLEESNEFYRDIFDIVPFGIVGSGVKISGKDNQPIHVRKYRWGTVEVENVDHCDFILLRNMLLSNHLVDFVRSTESYCESCRSSILKTRILKSRDSIDNANVPGELRDKLQKLNYEQMDFNGLENYLCYSVFGKKDMDLLVADWSPEFIQKRLESRKKFNEVVSLEDQKFQEWKKVLQNKQLKSNQELELLSRNIDDLQLECHNLETQIMATNTAQHTRSKLGTISRSEKRTVA</sequence>
<dbReference type="Gene3D" id="3.40.50.300">
    <property type="entry name" value="P-loop containing nucleotide triphosphate hydrolases"/>
    <property type="match status" value="1"/>
</dbReference>
<comment type="similarity">
    <text evidence="4">Belongs to the TRAFAC class TrmE-Era-EngA-EngB-Septin-like GTPase superfamily. Septin GTPase family.</text>
</comment>
<feature type="compositionally biased region" description="Basic and acidic residues" evidence="6">
    <location>
        <begin position="18"/>
        <end position="28"/>
    </location>
</feature>
<accession>A0A4C2E1T6</accession>
<feature type="domain" description="Septin-type G" evidence="7">
    <location>
        <begin position="175"/>
        <end position="441"/>
    </location>
</feature>
<proteinExistence type="inferred from homology"/>
<feature type="compositionally biased region" description="Polar residues" evidence="6">
    <location>
        <begin position="61"/>
        <end position="75"/>
    </location>
</feature>
<dbReference type="EMBL" id="BIMX01000001">
    <property type="protein sequence ID" value="GCE97316.1"/>
    <property type="molecule type" value="Genomic_DNA"/>
</dbReference>
<feature type="compositionally biased region" description="Polar residues" evidence="6">
    <location>
        <begin position="1"/>
        <end position="15"/>
    </location>
</feature>
<reference evidence="8 9" key="1">
    <citation type="submission" date="2019-01" db="EMBL/GenBank/DDBJ databases">
        <title>Draft Genome Sequencing of Zygosaccharomyces mellis Ca-7.</title>
        <authorList>
            <person name="Shiwa Y."/>
            <person name="Kanesaki Y."/>
            <person name="Ishige T."/>
            <person name="Mura K."/>
            <person name="Hori T."/>
            <person name="Tamura T."/>
        </authorList>
    </citation>
    <scope>NUCLEOTIDE SEQUENCE [LARGE SCALE GENOMIC DNA]</scope>
    <source>
        <strain evidence="8 9">Ca-7</strain>
    </source>
</reference>
<dbReference type="Pfam" id="PF00735">
    <property type="entry name" value="Septin"/>
    <property type="match status" value="1"/>
</dbReference>
<feature type="coiled-coil region" evidence="5">
    <location>
        <begin position="533"/>
        <end position="567"/>
    </location>
</feature>
<evidence type="ECO:0000313" key="9">
    <source>
        <dbReference type="Proteomes" id="UP000301737"/>
    </source>
</evidence>
<dbReference type="GO" id="GO:0005525">
    <property type="term" value="F:GTP binding"/>
    <property type="evidence" value="ECO:0007669"/>
    <property type="project" value="UniProtKB-KW"/>
</dbReference>
<dbReference type="PROSITE" id="PS51719">
    <property type="entry name" value="G_SEPTIN"/>
    <property type="match status" value="1"/>
</dbReference>
<evidence type="ECO:0000256" key="2">
    <source>
        <dbReference type="ARBA" id="ARBA00022741"/>
    </source>
</evidence>
<evidence type="ECO:0000256" key="1">
    <source>
        <dbReference type="ARBA" id="ARBA00004266"/>
    </source>
</evidence>
<evidence type="ECO:0000256" key="6">
    <source>
        <dbReference type="SAM" id="MobiDB-lite"/>
    </source>
</evidence>
<dbReference type="SUPFAM" id="SSF52540">
    <property type="entry name" value="P-loop containing nucleoside triphosphate hydrolases"/>
    <property type="match status" value="1"/>
</dbReference>
<dbReference type="CDD" id="cd01850">
    <property type="entry name" value="CDC_Septin"/>
    <property type="match status" value="1"/>
</dbReference>
<gene>
    <name evidence="8" type="ORF">ZYGM_004869</name>
</gene>
<feature type="region of interest" description="Disordered" evidence="6">
    <location>
        <begin position="1"/>
        <end position="79"/>
    </location>
</feature>
<evidence type="ECO:0000256" key="4">
    <source>
        <dbReference type="RuleBase" id="RU004560"/>
    </source>
</evidence>
<dbReference type="GO" id="GO:0031105">
    <property type="term" value="C:septin complex"/>
    <property type="evidence" value="ECO:0007669"/>
    <property type="project" value="UniProtKB-ARBA"/>
</dbReference>
<protein>
    <recommendedName>
        <fullName evidence="7">Septin-type G domain-containing protein</fullName>
    </recommendedName>
</protein>
<dbReference type="InterPro" id="IPR027417">
    <property type="entry name" value="P-loop_NTPase"/>
</dbReference>
<evidence type="ECO:0000256" key="5">
    <source>
        <dbReference type="SAM" id="Coils"/>
    </source>
</evidence>
<keyword evidence="2 4" id="KW-0547">Nucleotide-binding</keyword>
<evidence type="ECO:0000259" key="7">
    <source>
        <dbReference type="PROSITE" id="PS51719"/>
    </source>
</evidence>
<dbReference type="OrthoDB" id="416553at2759"/>
<feature type="compositionally biased region" description="Polar residues" evidence="6">
    <location>
        <begin position="37"/>
        <end position="46"/>
    </location>
</feature>
<keyword evidence="3 4" id="KW-0342">GTP-binding</keyword>
<dbReference type="AlphaFoldDB" id="A0A4C2E1T6"/>
<evidence type="ECO:0000256" key="3">
    <source>
        <dbReference type="ARBA" id="ARBA00023134"/>
    </source>
</evidence>
<dbReference type="Proteomes" id="UP000301737">
    <property type="component" value="Unassembled WGS sequence"/>
</dbReference>
<dbReference type="InterPro" id="IPR016491">
    <property type="entry name" value="Septin"/>
</dbReference>